<dbReference type="AlphaFoldDB" id="A0A0J9GW40"/>
<comment type="caution">
    <text evidence="2">The sequence shown here is derived from an EMBL/GenBank/DDBJ whole genome shotgun (WGS) entry which is preliminary data.</text>
</comment>
<protein>
    <submittedName>
        <fullName evidence="2">Uncharacterized protein</fullName>
    </submittedName>
</protein>
<dbReference type="PATRIC" id="fig|1675527.3.peg.2875"/>
<dbReference type="EMBL" id="LFTY01000002">
    <property type="protein sequence ID" value="KMW57778.1"/>
    <property type="molecule type" value="Genomic_DNA"/>
</dbReference>
<feature type="transmembrane region" description="Helical" evidence="1">
    <location>
        <begin position="26"/>
        <end position="43"/>
    </location>
</feature>
<evidence type="ECO:0000256" key="1">
    <source>
        <dbReference type="SAM" id="Phobius"/>
    </source>
</evidence>
<gene>
    <name evidence="2" type="ORF">AIOL_002746</name>
</gene>
<reference evidence="2 3" key="1">
    <citation type="submission" date="2015-06" db="EMBL/GenBank/DDBJ databases">
        <title>Draft genome sequence of an Alphaproteobacteria species associated to the Mediterranean sponge Oscarella lobularis.</title>
        <authorList>
            <person name="Jourda C."/>
            <person name="Santini S."/>
            <person name="Claverie J.-M."/>
        </authorList>
    </citation>
    <scope>NUCLEOTIDE SEQUENCE [LARGE SCALE GENOMIC DNA]</scope>
    <source>
        <strain evidence="2">IGS</strain>
    </source>
</reference>
<accession>A0A0J9GW40</accession>
<dbReference type="RefSeq" id="WP_200898756.1">
    <property type="nucleotide sequence ID" value="NZ_LFTY01000002.1"/>
</dbReference>
<organism evidence="2 3">
    <name type="scientific">Candidatus Rhodobacter oscarellae</name>
    <dbReference type="NCBI Taxonomy" id="1675527"/>
    <lineage>
        <taxon>Bacteria</taxon>
        <taxon>Pseudomonadati</taxon>
        <taxon>Pseudomonadota</taxon>
        <taxon>Alphaproteobacteria</taxon>
        <taxon>Rhodobacterales</taxon>
        <taxon>Rhodobacter group</taxon>
        <taxon>Rhodobacter</taxon>
    </lineage>
</organism>
<keyword evidence="1" id="KW-0472">Membrane</keyword>
<dbReference type="Proteomes" id="UP000037178">
    <property type="component" value="Unassembled WGS sequence"/>
</dbReference>
<evidence type="ECO:0000313" key="2">
    <source>
        <dbReference type="EMBL" id="KMW57778.1"/>
    </source>
</evidence>
<name>A0A0J9GW40_9RHOB</name>
<proteinExistence type="predicted"/>
<evidence type="ECO:0000313" key="3">
    <source>
        <dbReference type="Proteomes" id="UP000037178"/>
    </source>
</evidence>
<sequence>MGFPGTDWASLAGSAIFPGAGGPMPGIWTAIAIIACVVVLWVGHASEAKKYKK</sequence>
<keyword evidence="1" id="KW-1133">Transmembrane helix</keyword>
<keyword evidence="3" id="KW-1185">Reference proteome</keyword>
<keyword evidence="1" id="KW-0812">Transmembrane</keyword>